<keyword evidence="2" id="KW-0813">Transport</keyword>
<evidence type="ECO:0000259" key="8">
    <source>
        <dbReference type="PROSITE" id="PS50850"/>
    </source>
</evidence>
<feature type="transmembrane region" description="Helical" evidence="7">
    <location>
        <begin position="520"/>
        <end position="543"/>
    </location>
</feature>
<feature type="compositionally biased region" description="Polar residues" evidence="6">
    <location>
        <begin position="43"/>
        <end position="61"/>
    </location>
</feature>
<feature type="region of interest" description="Disordered" evidence="6">
    <location>
        <begin position="593"/>
        <end position="620"/>
    </location>
</feature>
<dbReference type="InterPro" id="IPR011701">
    <property type="entry name" value="MFS"/>
</dbReference>
<feature type="region of interest" description="Disordered" evidence="6">
    <location>
        <begin position="79"/>
        <end position="116"/>
    </location>
</feature>
<dbReference type="EMBL" id="CP051143">
    <property type="protein sequence ID" value="QIX01696.1"/>
    <property type="molecule type" value="Genomic_DNA"/>
</dbReference>
<name>A0A6H0Y410_9PEZI</name>
<gene>
    <name evidence="9" type="ORF">AMS68_007213</name>
</gene>
<keyword evidence="4 7" id="KW-1133">Transmembrane helix</keyword>
<dbReference type="GO" id="GO:0005886">
    <property type="term" value="C:plasma membrane"/>
    <property type="evidence" value="ECO:0007669"/>
    <property type="project" value="TreeGrafter"/>
</dbReference>
<feature type="compositionally biased region" description="Basic and acidic residues" evidence="6">
    <location>
        <begin position="1"/>
        <end position="36"/>
    </location>
</feature>
<dbReference type="PANTHER" id="PTHR23502">
    <property type="entry name" value="MAJOR FACILITATOR SUPERFAMILY"/>
    <property type="match status" value="1"/>
</dbReference>
<dbReference type="InterPro" id="IPR020846">
    <property type="entry name" value="MFS_dom"/>
</dbReference>
<evidence type="ECO:0000256" key="4">
    <source>
        <dbReference type="ARBA" id="ARBA00022989"/>
    </source>
</evidence>
<feature type="domain" description="Major facilitator superfamily (MFS) profile" evidence="8">
    <location>
        <begin position="151"/>
        <end position="582"/>
    </location>
</feature>
<evidence type="ECO:0000256" key="5">
    <source>
        <dbReference type="ARBA" id="ARBA00023136"/>
    </source>
</evidence>
<dbReference type="PANTHER" id="PTHR23502:SF31">
    <property type="entry name" value="POLYAMINE TRANSPORTER 1"/>
    <property type="match status" value="1"/>
</dbReference>
<evidence type="ECO:0000256" key="2">
    <source>
        <dbReference type="ARBA" id="ARBA00022448"/>
    </source>
</evidence>
<feature type="transmembrane region" description="Helical" evidence="7">
    <location>
        <begin position="489"/>
        <end position="508"/>
    </location>
</feature>
<dbReference type="Proteomes" id="UP000503462">
    <property type="component" value="Chromosome 5"/>
</dbReference>
<feature type="transmembrane region" description="Helical" evidence="7">
    <location>
        <begin position="151"/>
        <end position="174"/>
    </location>
</feature>
<dbReference type="Pfam" id="PF07690">
    <property type="entry name" value="MFS_1"/>
    <property type="match status" value="1"/>
</dbReference>
<feature type="compositionally biased region" description="Basic and acidic residues" evidence="6">
    <location>
        <begin position="610"/>
        <end position="620"/>
    </location>
</feature>
<keyword evidence="5 7" id="KW-0472">Membrane</keyword>
<feature type="transmembrane region" description="Helical" evidence="7">
    <location>
        <begin position="419"/>
        <end position="440"/>
    </location>
</feature>
<proteinExistence type="predicted"/>
<feature type="transmembrane region" description="Helical" evidence="7">
    <location>
        <begin position="461"/>
        <end position="483"/>
    </location>
</feature>
<dbReference type="AlphaFoldDB" id="A0A6H0Y410"/>
<comment type="subcellular location">
    <subcellularLocation>
        <location evidence="1">Membrane</location>
        <topology evidence="1">Multi-pass membrane protein</topology>
    </subcellularLocation>
</comment>
<reference evidence="9 10" key="1">
    <citation type="journal article" date="2016" name="Sci. Rep.">
        <title>Peltaster fructicola genome reveals evolution from an invasive phytopathogen to an ectophytic parasite.</title>
        <authorList>
            <person name="Xu C."/>
            <person name="Chen H."/>
            <person name="Gleason M.L."/>
            <person name="Xu J.R."/>
            <person name="Liu H."/>
            <person name="Zhang R."/>
            <person name="Sun G."/>
        </authorList>
    </citation>
    <scope>NUCLEOTIDE SEQUENCE [LARGE SCALE GENOMIC DNA]</scope>
    <source>
        <strain evidence="9 10">LNHT1506</strain>
    </source>
</reference>
<evidence type="ECO:0000256" key="6">
    <source>
        <dbReference type="SAM" id="MobiDB-lite"/>
    </source>
</evidence>
<protein>
    <recommendedName>
        <fullName evidence="8">Major facilitator superfamily (MFS) profile domain-containing protein</fullName>
    </recommendedName>
</protein>
<feature type="transmembrane region" description="Helical" evidence="7">
    <location>
        <begin position="186"/>
        <end position="206"/>
    </location>
</feature>
<evidence type="ECO:0000256" key="7">
    <source>
        <dbReference type="SAM" id="Phobius"/>
    </source>
</evidence>
<organism evidence="9 10">
    <name type="scientific">Peltaster fructicola</name>
    <dbReference type="NCBI Taxonomy" id="286661"/>
    <lineage>
        <taxon>Eukaryota</taxon>
        <taxon>Fungi</taxon>
        <taxon>Dikarya</taxon>
        <taxon>Ascomycota</taxon>
        <taxon>Pezizomycotina</taxon>
        <taxon>Dothideomycetes</taxon>
        <taxon>Dothideomycetes incertae sedis</taxon>
        <taxon>Peltaster</taxon>
    </lineage>
</organism>
<dbReference type="FunFam" id="1.20.1250.20:FF:000011">
    <property type="entry name" value="MFS multidrug transporter, putative"/>
    <property type="match status" value="1"/>
</dbReference>
<feature type="transmembrane region" description="Helical" evidence="7">
    <location>
        <begin position="382"/>
        <end position="407"/>
    </location>
</feature>
<keyword evidence="3 7" id="KW-0812">Transmembrane</keyword>
<dbReference type="GO" id="GO:0022857">
    <property type="term" value="F:transmembrane transporter activity"/>
    <property type="evidence" value="ECO:0007669"/>
    <property type="project" value="InterPro"/>
</dbReference>
<feature type="transmembrane region" description="Helical" evidence="7">
    <location>
        <begin position="218"/>
        <end position="234"/>
    </location>
</feature>
<dbReference type="InterPro" id="IPR036259">
    <property type="entry name" value="MFS_trans_sf"/>
</dbReference>
<evidence type="ECO:0000313" key="10">
    <source>
        <dbReference type="Proteomes" id="UP000503462"/>
    </source>
</evidence>
<feature type="region of interest" description="Disordered" evidence="6">
    <location>
        <begin position="1"/>
        <end position="65"/>
    </location>
</feature>
<dbReference type="OrthoDB" id="9986881at2759"/>
<accession>A0A6H0Y410</accession>
<dbReference type="SUPFAM" id="SSF103473">
    <property type="entry name" value="MFS general substrate transporter"/>
    <property type="match status" value="1"/>
</dbReference>
<feature type="transmembrane region" description="Helical" evidence="7">
    <location>
        <begin position="274"/>
        <end position="294"/>
    </location>
</feature>
<dbReference type="CDD" id="cd17323">
    <property type="entry name" value="MFS_Tpo1_MDR_like"/>
    <property type="match status" value="1"/>
</dbReference>
<dbReference type="Gene3D" id="1.20.1250.20">
    <property type="entry name" value="MFS general substrate transporter like domains"/>
    <property type="match status" value="1"/>
</dbReference>
<feature type="compositionally biased region" description="Polar residues" evidence="6">
    <location>
        <begin position="79"/>
        <end position="97"/>
    </location>
</feature>
<evidence type="ECO:0000256" key="3">
    <source>
        <dbReference type="ARBA" id="ARBA00022692"/>
    </source>
</evidence>
<sequence length="620" mass="68254">MNEEDRRMQSDERDASPERFQTEAVEQPHERYEPPLRRAATGDSVSSASSIQRQATTMSRFTTHRDDVDLARHPTTLSRVATGKSQHSHTVGTSLRSRTARRYDSKPMPGFGAGKDYPPDLPDKELYIVEFDGPMDPMHAQNWPMSKKLRIALTLGFVTLTSAFGSSIFSAATLAVAAEFGVSTEVGILGVSLYVLGFALGPIVWAPASELYGRRMPLIISSFAFTIFIIAVGVSKDIQTALICRFFAGFMGACPLTNVGAVFADLFNNAQRGLAITAFSAVVFASPLLAPFIGGFIGTSYLGWRWTQWITAIMGATGLILELLFLEETYPPVILVNKAAELRRRTKNWGIHAKQEEIEIDLRELLEKNLSRPLRMLFTEPIILSLSVYMALVYGVLYGFLAFYPVVFQQIHGFSPGVGGLPFFGMILGELFAAFYMILIQPSYKRKLAANNNFPVPEWRLPPVIIGGVAFQFGLWIFAWTGYRADIPWIAPTLSGLLTGFGLMSIFLNCLNYLIDSYTLFAASAVAANTILRSLVGAAFPLFTNQMITGLGGVQWAGTLLACVALALVPLPVLFYLKGAKIREKSKFAPTFSQANKDDHVEEGESEDLEAGKNEEPLEK</sequence>
<evidence type="ECO:0000256" key="1">
    <source>
        <dbReference type="ARBA" id="ARBA00004141"/>
    </source>
</evidence>
<evidence type="ECO:0000313" key="9">
    <source>
        <dbReference type="EMBL" id="QIX01696.1"/>
    </source>
</evidence>
<dbReference type="PROSITE" id="PS50850">
    <property type="entry name" value="MFS"/>
    <property type="match status" value="1"/>
</dbReference>
<feature type="transmembrane region" description="Helical" evidence="7">
    <location>
        <begin position="555"/>
        <end position="577"/>
    </location>
</feature>
<feature type="transmembrane region" description="Helical" evidence="7">
    <location>
        <begin position="246"/>
        <end position="267"/>
    </location>
</feature>
<keyword evidence="10" id="KW-1185">Reference proteome</keyword>